<organism evidence="1 2">
    <name type="scientific">Sphingobium indicum BiD32</name>
    <dbReference type="NCBI Taxonomy" id="1301087"/>
    <lineage>
        <taxon>Bacteria</taxon>
        <taxon>Pseudomonadati</taxon>
        <taxon>Pseudomonadota</taxon>
        <taxon>Alphaproteobacteria</taxon>
        <taxon>Sphingomonadales</taxon>
        <taxon>Sphingomonadaceae</taxon>
        <taxon>Sphingobium</taxon>
    </lineage>
</organism>
<protein>
    <submittedName>
        <fullName evidence="1">Uncharacterized protein</fullName>
    </submittedName>
</protein>
<reference evidence="1 2" key="1">
    <citation type="submission" date="2013-03" db="EMBL/GenBank/DDBJ databases">
        <authorList>
            <person name="Le V."/>
        </authorList>
    </citation>
    <scope>NUCLEOTIDE SEQUENCE [LARGE SCALE GENOMIC DNA]</scope>
    <source>
        <strain evidence="1 2">BiD32</strain>
    </source>
</reference>
<accession>N1MMQ1</accession>
<name>N1MMQ1_9SPHN</name>
<dbReference type="EMBL" id="CAVK010000141">
    <property type="protein sequence ID" value="CCW18500.1"/>
    <property type="molecule type" value="Genomic_DNA"/>
</dbReference>
<proteinExistence type="predicted"/>
<gene>
    <name evidence="1" type="ORF">EBBID32_28530</name>
</gene>
<sequence length="78" mass="8736">MRVVSIGHSATTLLNSSYQWFIQISQKRPKPTGLPRPPSAPVRPIATVQTPIAAHRGTQTLYRYVHLRLPFHSGMTCL</sequence>
<reference evidence="2" key="2">
    <citation type="submission" date="2013-04" db="EMBL/GenBank/DDBJ databases">
        <title>Bisphenol A degrading Sphingobium sp. strain BiD32.</title>
        <authorList>
            <person name="Nielsen J.L."/>
            <person name="Zhou N.A."/>
            <person name="Kjeldal H."/>
        </authorList>
    </citation>
    <scope>NUCLEOTIDE SEQUENCE [LARGE SCALE GENOMIC DNA]</scope>
    <source>
        <strain evidence="2">BiD32</strain>
    </source>
</reference>
<dbReference type="Proteomes" id="UP000013201">
    <property type="component" value="Unassembled WGS sequence"/>
</dbReference>
<evidence type="ECO:0000313" key="2">
    <source>
        <dbReference type="Proteomes" id="UP000013201"/>
    </source>
</evidence>
<keyword evidence="2" id="KW-1185">Reference proteome</keyword>
<evidence type="ECO:0000313" key="1">
    <source>
        <dbReference type="EMBL" id="CCW18500.1"/>
    </source>
</evidence>
<comment type="caution">
    <text evidence="1">The sequence shown here is derived from an EMBL/GenBank/DDBJ whole genome shotgun (WGS) entry which is preliminary data.</text>
</comment>
<dbReference type="AlphaFoldDB" id="N1MMQ1"/>